<name>T0HTC4_9SPHN</name>
<gene>
    <name evidence="3" type="ORF">RLDS_08400</name>
</gene>
<dbReference type="Proteomes" id="UP000015531">
    <property type="component" value="Unassembled WGS sequence"/>
</dbReference>
<dbReference type="OrthoDB" id="8445115at2"/>
<protein>
    <submittedName>
        <fullName evidence="3">Uncharacterized protein</fullName>
    </submittedName>
</protein>
<feature type="domain" description="Tip attachment protein J" evidence="1">
    <location>
        <begin position="233"/>
        <end position="389"/>
    </location>
</feature>
<dbReference type="Pfam" id="PF23666">
    <property type="entry name" value="Rcc01698_C"/>
    <property type="match status" value="1"/>
</dbReference>
<evidence type="ECO:0000259" key="2">
    <source>
        <dbReference type="Pfam" id="PF23666"/>
    </source>
</evidence>
<dbReference type="RefSeq" id="WP_021225484.1">
    <property type="nucleotide sequence ID" value="NZ_ATDP01000077.1"/>
</dbReference>
<dbReference type="Pfam" id="PF13550">
    <property type="entry name" value="Phage-tail_3"/>
    <property type="match status" value="1"/>
</dbReference>
<dbReference type="eggNOG" id="COG4733">
    <property type="taxonomic scope" value="Bacteria"/>
</dbReference>
<dbReference type="PATRIC" id="fig|1331060.3.peg.1596"/>
<feature type="domain" description="Rcc01698-like C-terminal" evidence="2">
    <location>
        <begin position="482"/>
        <end position="576"/>
    </location>
</feature>
<proteinExistence type="predicted"/>
<reference evidence="3 4" key="1">
    <citation type="journal article" date="2013" name="Genome Announc.">
        <title>Draft Genome Sequence of Sphingobium lactosutens Strain DS20T, Isolated from a Hexachlorocyclohexane Dumpsite.</title>
        <authorList>
            <person name="Kumar R."/>
            <person name="Dwivedi V."/>
            <person name="Negi V."/>
            <person name="Khurana J.P."/>
            <person name="Lal R."/>
        </authorList>
    </citation>
    <scope>NUCLEOTIDE SEQUENCE [LARGE SCALE GENOMIC DNA]</scope>
    <source>
        <strain evidence="3 4">DS20</strain>
    </source>
</reference>
<dbReference type="InterPro" id="IPR056490">
    <property type="entry name" value="Rcc01698_C"/>
</dbReference>
<dbReference type="InterPro" id="IPR032876">
    <property type="entry name" value="J_dom"/>
</dbReference>
<evidence type="ECO:0000313" key="3">
    <source>
        <dbReference type="EMBL" id="EQB16327.1"/>
    </source>
</evidence>
<dbReference type="AlphaFoldDB" id="T0HTC4"/>
<organism evidence="3 4">
    <name type="scientific">Sphingobium lactosutens DS20</name>
    <dbReference type="NCBI Taxonomy" id="1331060"/>
    <lineage>
        <taxon>Bacteria</taxon>
        <taxon>Pseudomonadati</taxon>
        <taxon>Pseudomonadota</taxon>
        <taxon>Alphaproteobacteria</taxon>
        <taxon>Sphingomonadales</taxon>
        <taxon>Sphingomonadaceae</taxon>
        <taxon>Sphingobium</taxon>
    </lineage>
</organism>
<evidence type="ECO:0000259" key="1">
    <source>
        <dbReference type="Pfam" id="PF13550"/>
    </source>
</evidence>
<sequence length="732" mass="75711">MATIVLSAVGTVLGGPIGGAIGGLIGNAFDNEVLFKPKGRQGARLSDLQVQTSSYGTQLPAIFGTMRVAGTVIWATDLQETSSRSGGGKGRPSVTSYSYSASIAVALSSRPIRAIRRIWADGNLLRGAAGDFKTEVGAFRVHPGDEGQSPDPLIASAQGIGATPAHRGMAYVVFEDLALADYGNRIPSLTFEVEADEGAVSLDRIAGELSGARLAGPASISVDGFAASGADRREAVMPLVEAFGLGLRSGADGLALVDAGAAAGTIADETLAQRVDGRAIDPIEHQGGSADGVPVALSLRYHDAARDYQAGMQRVTRPGAGRSESGIDLPAVLDPDAARAVASDRLRARWAGRARMTVRCDWRALGLAAGDVVAVERAPGLWRIEEREWEAMAVRLALRRLPGGGGAPPMGAGSGAIVRPVDAPHGPTTLLLADLPRITDGVANAPLVVAAASGGAGWRSAALFVTGASGEAVAIGRSAGRAVMGVADTVLPEGSALLVDSGQSVSVTLLAADMVLLSVDEAAVDQGRNLALLGRELIQFDTAERTGAATYRLSGLRRGLRGTDWAMAEHMAGEPFLLIEEGRLVEPLAVQGADGEAGSVLRVSAVGIGDVAPAEVMLTISGEALKPLAPVHMRARRDGAGGWTIEWTRRSREGWRWLSGTDVPLGEESERYGVEVLDGATVVRAQEVTSASWTYGADMIAADGMDGRDVLIAVRQRGTYAIGRTASLVLTL</sequence>
<accession>T0HTC4</accession>
<evidence type="ECO:0000313" key="4">
    <source>
        <dbReference type="Proteomes" id="UP000015531"/>
    </source>
</evidence>
<dbReference type="EMBL" id="ATDP01000077">
    <property type="protein sequence ID" value="EQB16327.1"/>
    <property type="molecule type" value="Genomic_DNA"/>
</dbReference>
<comment type="caution">
    <text evidence="3">The sequence shown here is derived from an EMBL/GenBank/DDBJ whole genome shotgun (WGS) entry which is preliminary data.</text>
</comment>
<keyword evidence="4" id="KW-1185">Reference proteome</keyword>